<feature type="domain" description="VWFA" evidence="3">
    <location>
        <begin position="445"/>
        <end position="628"/>
    </location>
</feature>
<dbReference type="CDD" id="cd00198">
    <property type="entry name" value="vWFA"/>
    <property type="match status" value="1"/>
</dbReference>
<reference evidence="4" key="1">
    <citation type="submission" date="2022-11" db="EMBL/GenBank/DDBJ databases">
        <authorList>
            <person name="Kikuchi T."/>
        </authorList>
    </citation>
    <scope>NUCLEOTIDE SEQUENCE</scope>
    <source>
        <strain evidence="4">PS1010</strain>
    </source>
</reference>
<dbReference type="Pfam" id="PF00092">
    <property type="entry name" value="VWA"/>
    <property type="match status" value="2"/>
</dbReference>
<sequence length="848" mass="92043">MGVARTYNIDAMDTPNGDVKWYLLEGTDKKVKWFTIIFFLISLAMLIAGSVMLGLGISYKNQPAPVSTPATGYSLFLTAQSKNVNYSSVVNDYTGSVKTLTDQMRQALSSSSSSSFIQQQNVPITILGISDSGKSAADVLYALSYTSSNTPSIQDLTNQISKSNNFEVLSATDQTASSLTNLECVKVSKLETITTTTQKNPGTQPTTVTGAPQTTVTGPSASSIATNIPVKTTTIPFVPTNYSRDILILLDDSTAMLNKFNFNEVKGWIATSLIPQWTVDPQNVQIGFATYADSEFNLILDFDEQDDSQYANVITSQNYTGKFAPNVTFALRASSQLKRTRPVNLTTILISDSEILSDIDSAQQFAKLLNIDPNQLITLSINGTTNGKQLGLLSTNQNQYFATIYSQFSTELSNSISDVIFNHGTPITPPVTVTTQAPDNSCKTDITIVLDSSKDVGSLVNYRSELNVARQLIKTWPISLDSVEGAAILYSSLEGGMIVENPFAYQSASAFANELLTYDDYYFSASPQDLTATLQYVSSNLNIRRTGRQQATVLFTYSSDNINSDTVKYAQQIGGNIIIVGVGKADTNALRQLSGNVLYVKNLTTDVIDVVNNLLCSPTTPLPLITTVSVPATSTTTQSTPKIITPVVPIQTTVSTQPAASTTTTPQTNNCPDCIPKSSNVLFMLEAYGTPFNNQKSLLTTSNLTKTWNHFDRVSLIGFDSTVRFIDPINFGDLQNRDELNDVVSNLNALKDAPTIVSAFNLAITRPQPLASYGKMNTVIFTSGATVNEKNAAMDNSVILRHEGKVIIVGLQIADTTGLADLCDVFIQWSDLSNYNDISTKINYHLNN</sequence>
<protein>
    <recommendedName>
        <fullName evidence="3">VWFA domain-containing protein</fullName>
    </recommendedName>
</protein>
<dbReference type="AlphaFoldDB" id="A0A9P1N9W2"/>
<gene>
    <name evidence="4" type="ORF">CAMP_LOCUS17717</name>
</gene>
<keyword evidence="5" id="KW-1185">Reference proteome</keyword>
<proteinExistence type="predicted"/>
<evidence type="ECO:0000313" key="4">
    <source>
        <dbReference type="EMBL" id="CAI5455080.1"/>
    </source>
</evidence>
<dbReference type="PANTHER" id="PTHR24020">
    <property type="entry name" value="COLLAGEN ALPHA"/>
    <property type="match status" value="1"/>
</dbReference>
<feature type="domain" description="VWFA" evidence="3">
    <location>
        <begin position="245"/>
        <end position="420"/>
    </location>
</feature>
<accession>A0A9P1N9W2</accession>
<dbReference type="PROSITE" id="PS50234">
    <property type="entry name" value="VWFA"/>
    <property type="match status" value="2"/>
</dbReference>
<feature type="compositionally biased region" description="Low complexity" evidence="1">
    <location>
        <begin position="201"/>
        <end position="219"/>
    </location>
</feature>
<evidence type="ECO:0000313" key="5">
    <source>
        <dbReference type="Proteomes" id="UP001152747"/>
    </source>
</evidence>
<organism evidence="4 5">
    <name type="scientific">Caenorhabditis angaria</name>
    <dbReference type="NCBI Taxonomy" id="860376"/>
    <lineage>
        <taxon>Eukaryota</taxon>
        <taxon>Metazoa</taxon>
        <taxon>Ecdysozoa</taxon>
        <taxon>Nematoda</taxon>
        <taxon>Chromadorea</taxon>
        <taxon>Rhabditida</taxon>
        <taxon>Rhabditina</taxon>
        <taxon>Rhabditomorpha</taxon>
        <taxon>Rhabditoidea</taxon>
        <taxon>Rhabditidae</taxon>
        <taxon>Peloderinae</taxon>
        <taxon>Caenorhabditis</taxon>
    </lineage>
</organism>
<dbReference type="EMBL" id="CANHGI010000006">
    <property type="protein sequence ID" value="CAI5455080.1"/>
    <property type="molecule type" value="Genomic_DNA"/>
</dbReference>
<dbReference type="Proteomes" id="UP001152747">
    <property type="component" value="Unassembled WGS sequence"/>
</dbReference>
<keyword evidence="2" id="KW-1133">Transmembrane helix</keyword>
<name>A0A9P1N9W2_9PELO</name>
<feature type="transmembrane region" description="Helical" evidence="2">
    <location>
        <begin position="33"/>
        <end position="59"/>
    </location>
</feature>
<dbReference type="SMART" id="SM00327">
    <property type="entry name" value="VWA"/>
    <property type="match status" value="2"/>
</dbReference>
<dbReference type="Gene3D" id="3.40.50.410">
    <property type="entry name" value="von Willebrand factor, type A domain"/>
    <property type="match status" value="2"/>
</dbReference>
<evidence type="ECO:0000256" key="2">
    <source>
        <dbReference type="SAM" id="Phobius"/>
    </source>
</evidence>
<keyword evidence="2" id="KW-0812">Transmembrane</keyword>
<evidence type="ECO:0000256" key="1">
    <source>
        <dbReference type="SAM" id="MobiDB-lite"/>
    </source>
</evidence>
<evidence type="ECO:0000259" key="3">
    <source>
        <dbReference type="PROSITE" id="PS50234"/>
    </source>
</evidence>
<dbReference type="InterPro" id="IPR036465">
    <property type="entry name" value="vWFA_dom_sf"/>
</dbReference>
<dbReference type="InterPro" id="IPR002035">
    <property type="entry name" value="VWF_A"/>
</dbReference>
<dbReference type="SUPFAM" id="SSF53300">
    <property type="entry name" value="vWA-like"/>
    <property type="match status" value="3"/>
</dbReference>
<feature type="region of interest" description="Disordered" evidence="1">
    <location>
        <begin position="196"/>
        <end position="222"/>
    </location>
</feature>
<keyword evidence="2" id="KW-0472">Membrane</keyword>
<dbReference type="OrthoDB" id="5834720at2759"/>
<comment type="caution">
    <text evidence="4">The sequence shown here is derived from an EMBL/GenBank/DDBJ whole genome shotgun (WGS) entry which is preliminary data.</text>
</comment>
<dbReference type="InterPro" id="IPR050525">
    <property type="entry name" value="ECM_Assembly_Org"/>
</dbReference>